<evidence type="ECO:0000313" key="2">
    <source>
        <dbReference type="Proteomes" id="UP000694844"/>
    </source>
</evidence>
<protein>
    <submittedName>
        <fullName evidence="3">Uncharacterized protein LOC111131255</fullName>
    </submittedName>
</protein>
<dbReference type="OrthoDB" id="10625960at2759"/>
<feature type="region of interest" description="Disordered" evidence="1">
    <location>
        <begin position="1"/>
        <end position="38"/>
    </location>
</feature>
<dbReference type="RefSeq" id="XP_022334397.1">
    <property type="nucleotide sequence ID" value="XM_022478689.1"/>
</dbReference>
<evidence type="ECO:0000313" key="3">
    <source>
        <dbReference type="RefSeq" id="XP_022334397.1"/>
    </source>
</evidence>
<organism evidence="2 3">
    <name type="scientific">Crassostrea virginica</name>
    <name type="common">Eastern oyster</name>
    <dbReference type="NCBI Taxonomy" id="6565"/>
    <lineage>
        <taxon>Eukaryota</taxon>
        <taxon>Metazoa</taxon>
        <taxon>Spiralia</taxon>
        <taxon>Lophotrochozoa</taxon>
        <taxon>Mollusca</taxon>
        <taxon>Bivalvia</taxon>
        <taxon>Autobranchia</taxon>
        <taxon>Pteriomorphia</taxon>
        <taxon>Ostreida</taxon>
        <taxon>Ostreoidea</taxon>
        <taxon>Ostreidae</taxon>
        <taxon>Crassostrea</taxon>
    </lineage>
</organism>
<dbReference type="Proteomes" id="UP000694844">
    <property type="component" value="Chromosome 4"/>
</dbReference>
<sequence>MKEALPRYRPGRKNITESPSKRRRLHAGSGGRQTDTGVGLQWTSCLQTTDRWTDTGGATWQHGEVGKENFTIADHEQDFKLDFRTFKFAKYETPNQTLPHSMNKDQCFTFGLQDTNVRLKQEGNQFILDSEEISKTILSHDTNIKVSEIHISDNKTEDQLLSPKVVVDSIKDRDMHVLTESQIEWDVVEEEMSDTPHDVTTTAEEILDQDMTTRIIDQKPRPRRPKSRATTLRSLLCCILPIDDNFYNVSSCTVNAPNT</sequence>
<dbReference type="GeneID" id="111131255"/>
<accession>A0A8B8E1K1</accession>
<name>A0A8B8E1K1_CRAVI</name>
<keyword evidence="2" id="KW-1185">Reference proteome</keyword>
<reference evidence="3" key="1">
    <citation type="submission" date="2025-08" db="UniProtKB">
        <authorList>
            <consortium name="RefSeq"/>
        </authorList>
    </citation>
    <scope>IDENTIFICATION</scope>
    <source>
        <tissue evidence="3">Whole sample</tissue>
    </source>
</reference>
<gene>
    <name evidence="3" type="primary">LOC111131255</name>
</gene>
<dbReference type="AlphaFoldDB" id="A0A8B8E1K1"/>
<evidence type="ECO:0000256" key="1">
    <source>
        <dbReference type="SAM" id="MobiDB-lite"/>
    </source>
</evidence>
<proteinExistence type="predicted"/>
<dbReference type="KEGG" id="cvn:111131255"/>